<accession>A0A6J4N8N6</accession>
<dbReference type="AlphaFoldDB" id="A0A6J4N8N6"/>
<protein>
    <submittedName>
        <fullName evidence="1">Uncharacterized protein</fullName>
    </submittedName>
</protein>
<name>A0A6J4N8N6_9PSEU</name>
<evidence type="ECO:0000313" key="1">
    <source>
        <dbReference type="EMBL" id="CAA9377996.1"/>
    </source>
</evidence>
<dbReference type="EMBL" id="CADCUS010000013">
    <property type="protein sequence ID" value="CAA9377996.1"/>
    <property type="molecule type" value="Genomic_DNA"/>
</dbReference>
<organism evidence="1">
    <name type="scientific">uncultured Pseudonocardia sp</name>
    <dbReference type="NCBI Taxonomy" id="211455"/>
    <lineage>
        <taxon>Bacteria</taxon>
        <taxon>Bacillati</taxon>
        <taxon>Actinomycetota</taxon>
        <taxon>Actinomycetes</taxon>
        <taxon>Pseudonocardiales</taxon>
        <taxon>Pseudonocardiaceae</taxon>
        <taxon>Pseudonocardia</taxon>
        <taxon>environmental samples</taxon>
    </lineage>
</organism>
<reference evidence="1" key="1">
    <citation type="submission" date="2020-02" db="EMBL/GenBank/DDBJ databases">
        <authorList>
            <person name="Meier V. D."/>
        </authorList>
    </citation>
    <scope>NUCLEOTIDE SEQUENCE</scope>
    <source>
        <strain evidence="1">AVDCRST_MAG66</strain>
    </source>
</reference>
<sequence length="25" mass="2363">WRPVAEAGGVLAALEAGAAAVRVAG</sequence>
<feature type="non-terminal residue" evidence="1">
    <location>
        <position position="1"/>
    </location>
</feature>
<proteinExistence type="predicted"/>
<gene>
    <name evidence="1" type="ORF">AVDCRST_MAG66-98</name>
</gene>